<evidence type="ECO:0000256" key="9">
    <source>
        <dbReference type="HAMAP-Rule" id="MF_01463"/>
    </source>
</evidence>
<dbReference type="InterPro" id="IPR048634">
    <property type="entry name" value="SecD_SecF_C"/>
</dbReference>
<dbReference type="GO" id="GO:0015450">
    <property type="term" value="F:protein-transporting ATPase activity"/>
    <property type="evidence" value="ECO:0007669"/>
    <property type="project" value="InterPro"/>
</dbReference>
<feature type="domain" description="Protein translocase subunit SecDF P1" evidence="11">
    <location>
        <begin position="95"/>
        <end position="153"/>
    </location>
</feature>
<gene>
    <name evidence="9" type="primary">secD</name>
    <name evidence="13" type="ORF">A2Y99_04940</name>
</gene>
<evidence type="ECO:0000259" key="11">
    <source>
        <dbReference type="Pfam" id="PF21760"/>
    </source>
</evidence>
<comment type="caution">
    <text evidence="13">The sequence shown here is derived from an EMBL/GenBank/DDBJ whole genome shotgun (WGS) entry which is preliminary data.</text>
</comment>
<keyword evidence="3 9" id="KW-1003">Cell membrane</keyword>
<dbReference type="Pfam" id="PF02355">
    <property type="entry name" value="SecD_SecF_C"/>
    <property type="match status" value="1"/>
</dbReference>
<keyword evidence="7 9" id="KW-0811">Translocation</keyword>
<evidence type="ECO:0000313" key="14">
    <source>
        <dbReference type="Proteomes" id="UP000178230"/>
    </source>
</evidence>
<dbReference type="NCBIfam" id="TIGR00916">
    <property type="entry name" value="2A0604s01"/>
    <property type="match status" value="1"/>
</dbReference>
<dbReference type="GO" id="GO:0006605">
    <property type="term" value="P:protein targeting"/>
    <property type="evidence" value="ECO:0007669"/>
    <property type="project" value="UniProtKB-UniRule"/>
</dbReference>
<evidence type="ECO:0000256" key="6">
    <source>
        <dbReference type="ARBA" id="ARBA00022989"/>
    </source>
</evidence>
<name>A0A1F5YGP1_9BACT</name>
<evidence type="ECO:0000313" key="13">
    <source>
        <dbReference type="EMBL" id="OGF99358.1"/>
    </source>
</evidence>
<comment type="subcellular location">
    <subcellularLocation>
        <location evidence="1 9">Cell membrane</location>
        <topology evidence="1 9">Multi-pass membrane protein</topology>
    </subcellularLocation>
</comment>
<sequence>MRKNQRLILWFIFFLTITSFIVDLPDKFYLKTGFGKVVIDRIIERPKLNFKLGPLEIHKDLSPRYGLDLSGGTHIVLEADMKDIPTEDKDKAFTASKNIVEKRINLYGLTEPVIQQSKVGDSYRIIAEIPGISNISQAVELIGKTAQLTFRQEGTISAKIATPSSYLDVWPIATSLTGKHLKRSEVTFNPQTGKPEVSLEFNQEGSELFKEITKNSIGKTVAIFLDNQLVSAPRVSEEIAGGKAVINGDFSVDEAKRLSIALNAGALPVPLKVIQQRNIGATLGTSSIEKSMLAGAIGLSVVAVFMIVNYGFLGLIADFALLIYTLVVFALFKLIPVTLTLAGIAGFILSIGMAVDANILIFERMKEEIRWGKDAVTALSLGFERAFPSIRDSNISSLITCSILYWFGTGIIRGFALTLAVGILVSLFSAITVTRTFVKLIYERKI</sequence>
<keyword evidence="5 9" id="KW-0653">Protein transport</keyword>
<organism evidence="13 14">
    <name type="scientific">Candidatus Gottesmanbacteria bacterium RBG_13_37_7</name>
    <dbReference type="NCBI Taxonomy" id="1798369"/>
    <lineage>
        <taxon>Bacteria</taxon>
        <taxon>Candidatus Gottesmaniibacteriota</taxon>
    </lineage>
</organism>
<feature type="transmembrane region" description="Helical" evidence="9">
    <location>
        <begin position="341"/>
        <end position="362"/>
    </location>
</feature>
<dbReference type="Gene3D" id="3.30.1360.200">
    <property type="match status" value="1"/>
</dbReference>
<comment type="subunit">
    <text evidence="9">Forms a complex with SecF. Part of the essential Sec protein translocation apparatus which comprises SecA, SecYEG and auxiliary proteins SecDF. Other proteins may also be involved.</text>
</comment>
<evidence type="ECO:0000259" key="12">
    <source>
        <dbReference type="Pfam" id="PF22599"/>
    </source>
</evidence>
<dbReference type="GO" id="GO:0043952">
    <property type="term" value="P:protein transport by the Sec complex"/>
    <property type="evidence" value="ECO:0007669"/>
    <property type="project" value="UniProtKB-UniRule"/>
</dbReference>
<comment type="caution">
    <text evidence="9">Lacks conserved residue(s) required for the propagation of feature annotation.</text>
</comment>
<feature type="transmembrane region" description="Helical" evidence="9">
    <location>
        <begin position="292"/>
        <end position="312"/>
    </location>
</feature>
<dbReference type="InterPro" id="IPR054384">
    <property type="entry name" value="SecDF_P1_head"/>
</dbReference>
<keyword evidence="6 9" id="KW-1133">Transmembrane helix</keyword>
<dbReference type="HAMAP" id="MF_01463_B">
    <property type="entry name" value="SecD_B"/>
    <property type="match status" value="1"/>
</dbReference>
<dbReference type="InterPro" id="IPR048631">
    <property type="entry name" value="SecD_1st"/>
</dbReference>
<dbReference type="Gene3D" id="1.20.1640.10">
    <property type="entry name" value="Multidrug efflux transporter AcrB transmembrane domain"/>
    <property type="match status" value="1"/>
</dbReference>
<dbReference type="NCBIfam" id="TIGR01129">
    <property type="entry name" value="secD"/>
    <property type="match status" value="1"/>
</dbReference>
<dbReference type="Pfam" id="PF22599">
    <property type="entry name" value="SecDF_P1_head"/>
    <property type="match status" value="1"/>
</dbReference>
<dbReference type="InterPro" id="IPR022646">
    <property type="entry name" value="SecD/SecF_CS"/>
</dbReference>
<reference evidence="13 14" key="1">
    <citation type="journal article" date="2016" name="Nat. Commun.">
        <title>Thousands of microbial genomes shed light on interconnected biogeochemical processes in an aquifer system.</title>
        <authorList>
            <person name="Anantharaman K."/>
            <person name="Brown C.T."/>
            <person name="Hug L.A."/>
            <person name="Sharon I."/>
            <person name="Castelle C.J."/>
            <person name="Probst A.J."/>
            <person name="Thomas B.C."/>
            <person name="Singh A."/>
            <person name="Wilkins M.J."/>
            <person name="Karaoz U."/>
            <person name="Brodie E.L."/>
            <person name="Williams K.H."/>
            <person name="Hubbard S.S."/>
            <person name="Banfield J.F."/>
        </authorList>
    </citation>
    <scope>NUCLEOTIDE SEQUENCE [LARGE SCALE GENOMIC DNA]</scope>
</reference>
<dbReference type="InterPro" id="IPR022813">
    <property type="entry name" value="SecD/SecF_arch_bac"/>
</dbReference>
<dbReference type="SUPFAM" id="SSF82866">
    <property type="entry name" value="Multidrug efflux transporter AcrB transmembrane domain"/>
    <property type="match status" value="1"/>
</dbReference>
<evidence type="ECO:0000256" key="3">
    <source>
        <dbReference type="ARBA" id="ARBA00022475"/>
    </source>
</evidence>
<dbReference type="Proteomes" id="UP000178230">
    <property type="component" value="Unassembled WGS sequence"/>
</dbReference>
<evidence type="ECO:0000256" key="8">
    <source>
        <dbReference type="ARBA" id="ARBA00023136"/>
    </source>
</evidence>
<dbReference type="InterPro" id="IPR005791">
    <property type="entry name" value="SecD"/>
</dbReference>
<comment type="similarity">
    <text evidence="9">Belongs to the SecD/SecF family. SecD subfamily.</text>
</comment>
<evidence type="ECO:0000256" key="5">
    <source>
        <dbReference type="ARBA" id="ARBA00022927"/>
    </source>
</evidence>
<keyword evidence="4 9" id="KW-0812">Transmembrane</keyword>
<evidence type="ECO:0000259" key="10">
    <source>
        <dbReference type="Pfam" id="PF02355"/>
    </source>
</evidence>
<proteinExistence type="inferred from homology"/>
<evidence type="ECO:0000256" key="1">
    <source>
        <dbReference type="ARBA" id="ARBA00004651"/>
    </source>
</evidence>
<feature type="transmembrane region" description="Helical" evidence="9">
    <location>
        <begin position="319"/>
        <end position="335"/>
    </location>
</feature>
<dbReference type="EMBL" id="MFIY01000056">
    <property type="protein sequence ID" value="OGF99358.1"/>
    <property type="molecule type" value="Genomic_DNA"/>
</dbReference>
<feature type="domain" description="Protein export membrane protein SecD/SecF C-terminal" evidence="10">
    <location>
        <begin position="272"/>
        <end position="443"/>
    </location>
</feature>
<dbReference type="Pfam" id="PF21760">
    <property type="entry name" value="SecD_1st"/>
    <property type="match status" value="1"/>
</dbReference>
<dbReference type="Gene3D" id="3.30.70.3400">
    <property type="match status" value="1"/>
</dbReference>
<keyword evidence="2 9" id="KW-0813">Transport</keyword>
<evidence type="ECO:0000256" key="4">
    <source>
        <dbReference type="ARBA" id="ARBA00022692"/>
    </source>
</evidence>
<feature type="transmembrane region" description="Helical" evidence="9">
    <location>
        <begin position="395"/>
        <end position="412"/>
    </location>
</feature>
<dbReference type="GO" id="GO:0005886">
    <property type="term" value="C:plasma membrane"/>
    <property type="evidence" value="ECO:0007669"/>
    <property type="project" value="UniProtKB-SubCell"/>
</dbReference>
<comment type="function">
    <text evidence="9">Part of the Sec protein translocase complex. Interacts with the SecYEG preprotein conducting channel. SecDF uses the proton motive force (PMF) to complete protein translocation after the ATP-dependent function of SecA.</text>
</comment>
<dbReference type="PANTHER" id="PTHR30081:SF1">
    <property type="entry name" value="PROTEIN TRANSLOCASE SUBUNIT SECD"/>
    <property type="match status" value="1"/>
</dbReference>
<dbReference type="Pfam" id="PF07549">
    <property type="entry name" value="Sec_GG"/>
    <property type="match status" value="1"/>
</dbReference>
<dbReference type="PANTHER" id="PTHR30081">
    <property type="entry name" value="PROTEIN-EXPORT MEMBRANE PROTEIN SEC"/>
    <property type="match status" value="1"/>
</dbReference>
<feature type="transmembrane region" description="Helical" evidence="9">
    <location>
        <begin position="418"/>
        <end position="438"/>
    </location>
</feature>
<evidence type="ECO:0000256" key="7">
    <source>
        <dbReference type="ARBA" id="ARBA00023010"/>
    </source>
</evidence>
<dbReference type="AlphaFoldDB" id="A0A1F5YGP1"/>
<dbReference type="FunFam" id="1.20.1640.10:FF:000004">
    <property type="entry name" value="Protein translocase subunit SecD"/>
    <property type="match status" value="1"/>
</dbReference>
<accession>A0A1F5YGP1</accession>
<dbReference type="GO" id="GO:0065002">
    <property type="term" value="P:intracellular protein transmembrane transport"/>
    <property type="evidence" value="ECO:0007669"/>
    <property type="project" value="UniProtKB-UniRule"/>
</dbReference>
<evidence type="ECO:0000256" key="2">
    <source>
        <dbReference type="ARBA" id="ARBA00022448"/>
    </source>
</evidence>
<dbReference type="InterPro" id="IPR055344">
    <property type="entry name" value="SecD_SecF_C_bact"/>
</dbReference>
<feature type="domain" description="SecDF P1 head subdomain" evidence="12">
    <location>
        <begin position="174"/>
        <end position="269"/>
    </location>
</feature>
<keyword evidence="8 9" id="KW-0472">Membrane</keyword>
<protein>
    <recommendedName>
        <fullName evidence="9">Protein translocase subunit SecD</fullName>
    </recommendedName>
</protein>